<dbReference type="EMBL" id="CP024847">
    <property type="protein sequence ID" value="AUR50958.1"/>
    <property type="molecule type" value="Genomic_DNA"/>
</dbReference>
<dbReference type="InterPro" id="IPR017734">
    <property type="entry name" value="T6SS_SciN"/>
</dbReference>
<dbReference type="Gene3D" id="2.60.40.4150">
    <property type="entry name" value="Type VI secretion system, lipoprotein SciN"/>
    <property type="match status" value="1"/>
</dbReference>
<name>A0A2I7N3C8_9NEIS</name>
<dbReference type="InterPro" id="IPR038706">
    <property type="entry name" value="Type_VI_SciN-like_sf"/>
</dbReference>
<dbReference type="KEGG" id="nba:CUN60_01105"/>
<dbReference type="Pfam" id="PF12790">
    <property type="entry name" value="T6SS-SciN"/>
    <property type="match status" value="1"/>
</dbReference>
<dbReference type="OrthoDB" id="5454456at2"/>
<dbReference type="NCBIfam" id="TIGR03352">
    <property type="entry name" value="VI_chp_3"/>
    <property type="match status" value="1"/>
</dbReference>
<proteinExistence type="predicted"/>
<dbReference type="Proteomes" id="UP000236655">
    <property type="component" value="Chromosome"/>
</dbReference>
<keyword evidence="2" id="KW-1185">Reference proteome</keyword>
<reference evidence="2" key="1">
    <citation type="submission" date="2017-11" db="EMBL/GenBank/DDBJ databases">
        <authorList>
            <person name="Chan K.G."/>
            <person name="Lee L.S."/>
        </authorList>
    </citation>
    <scope>NUCLEOTIDE SEQUENCE [LARGE SCALE GENOMIC DNA]</scope>
    <source>
        <strain evidence="2">DSM 100970</strain>
    </source>
</reference>
<dbReference type="RefSeq" id="WP_102950258.1">
    <property type="nucleotide sequence ID" value="NZ_CP024847.1"/>
</dbReference>
<gene>
    <name evidence="1" type="ORF">CUN60_01105</name>
</gene>
<evidence type="ECO:0000313" key="2">
    <source>
        <dbReference type="Proteomes" id="UP000236655"/>
    </source>
</evidence>
<sequence>MRRLFKLLIAFAVIYMNGCSSDKSPPPYKPGGIVISYATDDDLNTYDDSSHSVMLAVYQLNNINGFHQLAKDLTGTQKLLGLTKFDSSVLGVDSIFVNAAESGTIKLDRLQDTEWIGVVAGYYNLTAGQVTKEFQIPANSNKILKINLVLSPDSLQEVPAK</sequence>
<protein>
    <submittedName>
        <fullName evidence="1">Type VI secretion system lipoprotein TssJ</fullName>
    </submittedName>
</protein>
<accession>A0A2I7N3C8</accession>
<evidence type="ECO:0000313" key="1">
    <source>
        <dbReference type="EMBL" id="AUR50958.1"/>
    </source>
</evidence>
<dbReference type="AlphaFoldDB" id="A0A2I7N3C8"/>
<keyword evidence="1" id="KW-0449">Lipoprotein</keyword>
<organism evidence="1 2">
    <name type="scientific">Aquella oligotrophica</name>
    <dbReference type="NCBI Taxonomy" id="2067065"/>
    <lineage>
        <taxon>Bacteria</taxon>
        <taxon>Pseudomonadati</taxon>
        <taxon>Pseudomonadota</taxon>
        <taxon>Betaproteobacteria</taxon>
        <taxon>Neisseriales</taxon>
        <taxon>Neisseriaceae</taxon>
        <taxon>Aquella</taxon>
    </lineage>
</organism>